<sequence>MGERDRVDVPTPINQEEWPMPMSKDANLHLIRTEALNLRAEHVWLDDLCLR</sequence>
<evidence type="ECO:0008006" key="4">
    <source>
        <dbReference type="Google" id="ProtNLM"/>
    </source>
</evidence>
<evidence type="ECO:0000256" key="1">
    <source>
        <dbReference type="SAM" id="MobiDB-lite"/>
    </source>
</evidence>
<proteinExistence type="predicted"/>
<comment type="caution">
    <text evidence="2">The sequence shown here is derived from an EMBL/GenBank/DDBJ whole genome shotgun (WGS) entry which is preliminary data.</text>
</comment>
<dbReference type="EMBL" id="JAUEPS010000049">
    <property type="protein sequence ID" value="KAK0445646.1"/>
    <property type="molecule type" value="Genomic_DNA"/>
</dbReference>
<dbReference type="AlphaFoldDB" id="A0AA39JPW5"/>
<evidence type="ECO:0000313" key="3">
    <source>
        <dbReference type="Proteomes" id="UP001175211"/>
    </source>
</evidence>
<organism evidence="2 3">
    <name type="scientific">Armillaria tabescens</name>
    <name type="common">Ringless honey mushroom</name>
    <name type="synonym">Agaricus tabescens</name>
    <dbReference type="NCBI Taxonomy" id="1929756"/>
    <lineage>
        <taxon>Eukaryota</taxon>
        <taxon>Fungi</taxon>
        <taxon>Dikarya</taxon>
        <taxon>Basidiomycota</taxon>
        <taxon>Agaricomycotina</taxon>
        <taxon>Agaricomycetes</taxon>
        <taxon>Agaricomycetidae</taxon>
        <taxon>Agaricales</taxon>
        <taxon>Marasmiineae</taxon>
        <taxon>Physalacriaceae</taxon>
        <taxon>Desarmillaria</taxon>
    </lineage>
</organism>
<dbReference type="RefSeq" id="XP_060325550.1">
    <property type="nucleotide sequence ID" value="XM_060467998.1"/>
</dbReference>
<protein>
    <recommendedName>
        <fullName evidence="4">Heterokaryon incompatibility domain-containing protein</fullName>
    </recommendedName>
</protein>
<gene>
    <name evidence="2" type="ORF">EV420DRAFT_1277031</name>
</gene>
<feature type="region of interest" description="Disordered" evidence="1">
    <location>
        <begin position="1"/>
        <end position="20"/>
    </location>
</feature>
<dbReference type="Proteomes" id="UP001175211">
    <property type="component" value="Unassembled WGS sequence"/>
</dbReference>
<keyword evidence="3" id="KW-1185">Reference proteome</keyword>
<dbReference type="GeneID" id="85351546"/>
<reference evidence="2" key="1">
    <citation type="submission" date="2023-06" db="EMBL/GenBank/DDBJ databases">
        <authorList>
            <consortium name="Lawrence Berkeley National Laboratory"/>
            <person name="Ahrendt S."/>
            <person name="Sahu N."/>
            <person name="Indic B."/>
            <person name="Wong-Bajracharya J."/>
            <person name="Merenyi Z."/>
            <person name="Ke H.-M."/>
            <person name="Monk M."/>
            <person name="Kocsube S."/>
            <person name="Drula E."/>
            <person name="Lipzen A."/>
            <person name="Balint B."/>
            <person name="Henrissat B."/>
            <person name="Andreopoulos B."/>
            <person name="Martin F.M."/>
            <person name="Harder C.B."/>
            <person name="Rigling D."/>
            <person name="Ford K.L."/>
            <person name="Foster G.D."/>
            <person name="Pangilinan J."/>
            <person name="Papanicolaou A."/>
            <person name="Barry K."/>
            <person name="LaButti K."/>
            <person name="Viragh M."/>
            <person name="Koriabine M."/>
            <person name="Yan M."/>
            <person name="Riley R."/>
            <person name="Champramary S."/>
            <person name="Plett K.L."/>
            <person name="Tsai I.J."/>
            <person name="Slot J."/>
            <person name="Sipos G."/>
            <person name="Plett J."/>
            <person name="Nagy L.G."/>
            <person name="Grigoriev I.V."/>
        </authorList>
    </citation>
    <scope>NUCLEOTIDE SEQUENCE</scope>
    <source>
        <strain evidence="2">CCBAS 213</strain>
    </source>
</reference>
<name>A0AA39JPW5_ARMTA</name>
<evidence type="ECO:0000313" key="2">
    <source>
        <dbReference type="EMBL" id="KAK0445646.1"/>
    </source>
</evidence>
<accession>A0AA39JPW5</accession>